<evidence type="ECO:0000256" key="3">
    <source>
        <dbReference type="ARBA" id="ARBA00022777"/>
    </source>
</evidence>
<dbReference type="CDD" id="cd07779">
    <property type="entry name" value="ASKHA_NBD_FGGY_YgcE-like"/>
    <property type="match status" value="1"/>
</dbReference>
<dbReference type="InterPro" id="IPR018484">
    <property type="entry name" value="FGGY_N"/>
</dbReference>
<accession>A0A7W0C807</accession>
<keyword evidence="2" id="KW-0808">Transferase</keyword>
<dbReference type="InterPro" id="IPR018485">
    <property type="entry name" value="FGGY_C"/>
</dbReference>
<keyword evidence="3 6" id="KW-0418">Kinase</keyword>
<dbReference type="Gene3D" id="3.30.420.40">
    <property type="match status" value="2"/>
</dbReference>
<evidence type="ECO:0000256" key="1">
    <source>
        <dbReference type="ARBA" id="ARBA00009156"/>
    </source>
</evidence>
<evidence type="ECO:0000313" key="7">
    <source>
        <dbReference type="Proteomes" id="UP000525298"/>
    </source>
</evidence>
<dbReference type="SUPFAM" id="SSF53067">
    <property type="entry name" value="Actin-like ATPase domain"/>
    <property type="match status" value="2"/>
</dbReference>
<proteinExistence type="inferred from homology"/>
<reference evidence="6 7" key="1">
    <citation type="submission" date="2020-07" db="EMBL/GenBank/DDBJ databases">
        <title>Genomic Encyclopedia of Type Strains, Phase IV (KMG-IV): sequencing the most valuable type-strain genomes for metagenomic binning, comparative biology and taxonomic classification.</title>
        <authorList>
            <person name="Goeker M."/>
        </authorList>
    </citation>
    <scope>NUCLEOTIDE SEQUENCE [LARGE SCALE GENOMIC DNA]</scope>
    <source>
        <strain evidence="6 7">DSM 17721</strain>
    </source>
</reference>
<evidence type="ECO:0000259" key="5">
    <source>
        <dbReference type="Pfam" id="PF02782"/>
    </source>
</evidence>
<dbReference type="RefSeq" id="WP_181550506.1">
    <property type="nucleotide sequence ID" value="NZ_JACDUS010000002.1"/>
</dbReference>
<dbReference type="PIRSF" id="PIRSF000538">
    <property type="entry name" value="GlpK"/>
    <property type="match status" value="1"/>
</dbReference>
<sequence length="519" mass="57824">MTTKDLLLTIDNGTQSLKAMVFDLSGRMQAIVKIPFTPYFSEKPGWAEQDPEMYWELLGRACQGLWSEKKIERKRLAGVSLTTQRGTVINVNKNGRPLRPAILWLDQRKAMNCPPVGGLWGLLFKVAGLSRTVAYFQQEAEANWLQTHQPEIWGKTHKYLLLSGYLTYRLTGEFSDSVGCQVAYLPFDYKRLAWAGNSDWKWRALPVDPDMLPRLIHPGGRLGLVSATAARHTGIPEGLPVVAAAADKACEVIGSGSMDAQTGCISYGTTATINVTHNRYVEPISLIPPYPSAIPGHHSLEVQIFRGYWMVSWFKKEFGHKEQQKAQDLGVDAEALFDSLIDDIAPGCMGLMLQPYWTPGIKMPGPEAKGSIIGFGDIHSRGHVYRAILEGLAYALREGKERIEKRTKTPIRQLRISGGGSQSRNAMQVTADVFNLPASRPHIYETSGLGAAINTAVGLNLHPDYPAAIAAMTRIGDTFEPIAENQRLYEALYKRIYQKMYARLKPLYEEIREITGYPQ</sequence>
<dbReference type="Pfam" id="PF00370">
    <property type="entry name" value="FGGY_N"/>
    <property type="match status" value="1"/>
</dbReference>
<evidence type="ECO:0000313" key="6">
    <source>
        <dbReference type="EMBL" id="MBA2880853.1"/>
    </source>
</evidence>
<dbReference type="Pfam" id="PF02782">
    <property type="entry name" value="FGGY_C"/>
    <property type="match status" value="1"/>
</dbReference>
<name>A0A7W0C807_9BACT</name>
<dbReference type="PANTHER" id="PTHR43095:SF5">
    <property type="entry name" value="XYLULOSE KINASE"/>
    <property type="match status" value="1"/>
</dbReference>
<protein>
    <submittedName>
        <fullName evidence="6">Sugar (Pentulose or hexulose) kinase</fullName>
    </submittedName>
</protein>
<dbReference type="EMBL" id="JACDUS010000002">
    <property type="protein sequence ID" value="MBA2880853.1"/>
    <property type="molecule type" value="Genomic_DNA"/>
</dbReference>
<comment type="caution">
    <text evidence="6">The sequence shown here is derived from an EMBL/GenBank/DDBJ whole genome shotgun (WGS) entry which is preliminary data.</text>
</comment>
<dbReference type="InterPro" id="IPR000577">
    <property type="entry name" value="Carb_kinase_FGGY"/>
</dbReference>
<dbReference type="GO" id="GO:0016301">
    <property type="term" value="F:kinase activity"/>
    <property type="evidence" value="ECO:0007669"/>
    <property type="project" value="UniProtKB-KW"/>
</dbReference>
<evidence type="ECO:0000259" key="4">
    <source>
        <dbReference type="Pfam" id="PF00370"/>
    </source>
</evidence>
<gene>
    <name evidence="6" type="ORF">HNR65_001171</name>
</gene>
<dbReference type="PANTHER" id="PTHR43095">
    <property type="entry name" value="SUGAR KINASE"/>
    <property type="match status" value="1"/>
</dbReference>
<feature type="domain" description="Carbohydrate kinase FGGY C-terminal" evidence="5">
    <location>
        <begin position="265"/>
        <end position="457"/>
    </location>
</feature>
<dbReference type="InterPro" id="IPR043129">
    <property type="entry name" value="ATPase_NBD"/>
</dbReference>
<dbReference type="InterPro" id="IPR050406">
    <property type="entry name" value="FGGY_Carb_Kinase"/>
</dbReference>
<dbReference type="GO" id="GO:0005975">
    <property type="term" value="P:carbohydrate metabolic process"/>
    <property type="evidence" value="ECO:0007669"/>
    <property type="project" value="InterPro"/>
</dbReference>
<comment type="similarity">
    <text evidence="1">Belongs to the FGGY kinase family.</text>
</comment>
<feature type="domain" description="Carbohydrate kinase FGGY N-terminal" evidence="4">
    <location>
        <begin position="7"/>
        <end position="254"/>
    </location>
</feature>
<dbReference type="Proteomes" id="UP000525298">
    <property type="component" value="Unassembled WGS sequence"/>
</dbReference>
<dbReference type="AlphaFoldDB" id="A0A7W0C807"/>
<evidence type="ECO:0000256" key="2">
    <source>
        <dbReference type="ARBA" id="ARBA00022679"/>
    </source>
</evidence>
<keyword evidence="7" id="KW-1185">Reference proteome</keyword>
<organism evidence="6 7">
    <name type="scientific">Desulfosalsimonas propionicica</name>
    <dbReference type="NCBI Taxonomy" id="332175"/>
    <lineage>
        <taxon>Bacteria</taxon>
        <taxon>Pseudomonadati</taxon>
        <taxon>Thermodesulfobacteriota</taxon>
        <taxon>Desulfobacteria</taxon>
        <taxon>Desulfobacterales</taxon>
        <taxon>Desulfosalsimonadaceae</taxon>
        <taxon>Desulfosalsimonas</taxon>
    </lineage>
</organism>